<dbReference type="KEGG" id="psuw:WQ53_15190"/>
<dbReference type="RefSeq" id="WP_052633527.1">
    <property type="nucleotide sequence ID" value="NZ_CP011144.1"/>
</dbReference>
<dbReference type="Proteomes" id="UP000033067">
    <property type="component" value="Chromosome"/>
</dbReference>
<evidence type="ECO:0000313" key="2">
    <source>
        <dbReference type="Proteomes" id="UP000033067"/>
    </source>
</evidence>
<reference evidence="1 2" key="1">
    <citation type="journal article" date="2015" name="Genome Announc.">
        <title>Complete Genome Sequence of Pseudoxanthomonas suwonensis Strain J1, a Cellulose-Degrading Bacterium Isolated from Leaf- and Wood-Enriched Soil.</title>
        <authorList>
            <person name="Hou L."/>
            <person name="Jiang J."/>
            <person name="Xu Z."/>
            <person name="Zhou Y."/>
            <person name="Leung F.C."/>
        </authorList>
    </citation>
    <scope>NUCLEOTIDE SEQUENCE [LARGE SCALE GENOMIC DNA]</scope>
    <source>
        <strain evidence="1 2">J1</strain>
    </source>
</reference>
<accession>A0A0E3Z391</accession>
<organism evidence="1 2">
    <name type="scientific">Pseudoxanthomonas suwonensis</name>
    <dbReference type="NCBI Taxonomy" id="314722"/>
    <lineage>
        <taxon>Bacteria</taxon>
        <taxon>Pseudomonadati</taxon>
        <taxon>Pseudomonadota</taxon>
        <taxon>Gammaproteobacteria</taxon>
        <taxon>Lysobacterales</taxon>
        <taxon>Lysobacteraceae</taxon>
        <taxon>Pseudoxanthomonas</taxon>
    </lineage>
</organism>
<gene>
    <name evidence="1" type="ORF">WQ53_15190</name>
</gene>
<name>A0A0E3Z391_9GAMM</name>
<dbReference type="AlphaFoldDB" id="A0A0E3Z391"/>
<proteinExistence type="predicted"/>
<keyword evidence="2" id="KW-1185">Reference proteome</keyword>
<dbReference type="OrthoDB" id="5986600at2"/>
<dbReference type="PATRIC" id="fig|314722.6.peg.3289"/>
<dbReference type="EMBL" id="CP011144">
    <property type="protein sequence ID" value="AKC87912.1"/>
    <property type="molecule type" value="Genomic_DNA"/>
</dbReference>
<evidence type="ECO:0000313" key="1">
    <source>
        <dbReference type="EMBL" id="AKC87912.1"/>
    </source>
</evidence>
<protein>
    <submittedName>
        <fullName evidence="1">Uncharacterized protein</fullName>
    </submittedName>
</protein>
<sequence length="63" mass="7006">MSFRQFPATGNDGNAYIILEFHDASADADGKPTLRYELADGQRLQRKDDRFTNADATLVLTAD</sequence>